<dbReference type="EMBL" id="CP020715">
    <property type="protein sequence ID" value="ARJ05120.1"/>
    <property type="molecule type" value="Genomic_DNA"/>
</dbReference>
<feature type="compositionally biased region" description="Low complexity" evidence="1">
    <location>
        <begin position="35"/>
        <end position="46"/>
    </location>
</feature>
<evidence type="ECO:0000313" key="2">
    <source>
        <dbReference type="EMBL" id="ARJ05120.1"/>
    </source>
</evidence>
<dbReference type="AlphaFoldDB" id="A0A1X9LT90"/>
<name>A0A1X9LT90_9MICO</name>
<protein>
    <submittedName>
        <fullName evidence="2">Uncharacterized protein</fullName>
    </submittedName>
</protein>
<accession>A0A1X9LT90</accession>
<evidence type="ECO:0000313" key="3">
    <source>
        <dbReference type="Proteomes" id="UP000192775"/>
    </source>
</evidence>
<feature type="region of interest" description="Disordered" evidence="1">
    <location>
        <begin position="31"/>
        <end position="66"/>
    </location>
</feature>
<keyword evidence="3" id="KW-1185">Reference proteome</keyword>
<proteinExistence type="predicted"/>
<dbReference type="STRING" id="1619308.B5808_07805"/>
<gene>
    <name evidence="2" type="ORF">B5808_07805</name>
</gene>
<organism evidence="2 3">
    <name type="scientific">Cnuibacter physcomitrellae</name>
    <dbReference type="NCBI Taxonomy" id="1619308"/>
    <lineage>
        <taxon>Bacteria</taxon>
        <taxon>Bacillati</taxon>
        <taxon>Actinomycetota</taxon>
        <taxon>Actinomycetes</taxon>
        <taxon>Micrococcales</taxon>
        <taxon>Microbacteriaceae</taxon>
        <taxon>Cnuibacter</taxon>
    </lineage>
</organism>
<sequence>MQIGEYSFPHLYQAEEEQFTRELEWRRIAEERAAESGAGTEGTSARRASRRASTLRRLLSHPGGTM</sequence>
<dbReference type="Proteomes" id="UP000192775">
    <property type="component" value="Chromosome"/>
</dbReference>
<evidence type="ECO:0000256" key="1">
    <source>
        <dbReference type="SAM" id="MobiDB-lite"/>
    </source>
</evidence>
<dbReference type="RefSeq" id="WP_085019258.1">
    <property type="nucleotide sequence ID" value="NZ_BMHD01000001.1"/>
</dbReference>
<reference evidence="2 3" key="1">
    <citation type="submission" date="2017-04" db="EMBL/GenBank/DDBJ databases">
        <authorList>
            <person name="Afonso C.L."/>
            <person name="Miller P.J."/>
            <person name="Scott M.A."/>
            <person name="Spackman E."/>
            <person name="Goraichik I."/>
            <person name="Dimitrov K.M."/>
            <person name="Suarez D.L."/>
            <person name="Swayne D.E."/>
        </authorList>
    </citation>
    <scope>NUCLEOTIDE SEQUENCE [LARGE SCALE GENOMIC DNA]</scope>
    <source>
        <strain evidence="3">XA(T)</strain>
    </source>
</reference>
<dbReference type="KEGG" id="cphy:B5808_07805"/>